<dbReference type="InterPro" id="IPR006311">
    <property type="entry name" value="TAT_signal"/>
</dbReference>
<keyword evidence="2 4" id="KW-0378">Hydrolase</keyword>
<reference evidence="4 5" key="1">
    <citation type="submission" date="2024-08" db="EMBL/GenBank/DDBJ databases">
        <title>Tateyamaria sp. nov., isolated from marine algae.</title>
        <authorList>
            <person name="Choi B.J."/>
            <person name="Kim J.M."/>
            <person name="Lee J.K."/>
            <person name="Choi D.G."/>
            <person name="Bayburt H."/>
            <person name="Baek J.H."/>
            <person name="Han D.M."/>
            <person name="Jeon C.O."/>
        </authorList>
    </citation>
    <scope>NUCLEOTIDE SEQUENCE [LARGE SCALE GENOMIC DNA]</scope>
    <source>
        <strain evidence="4 5">KMU-156</strain>
    </source>
</reference>
<sequence length="497" mass="52630">MFSTISRRVFLSFLASGAATTALSAPPTASLRPVARGVGHFKKSVPGADAIVAAAKLGGRVCYAVADARTGARLEGGNAKTGTPPASVAKAVTALYALNVLGPSHRFTTQVMATGSVSGGVVQGDLILVGGGDPTLDTNALAALAAALKAKGIREVRGNFKVAEGALPYIKTIDKDQPDHVGYSPAVSGVALNYNRVHFEWKRSGGSYGVTMDARSDRLRPGVYVAKMQIVDRRVPVYTYADGGRSDNWTVAKAALGNGGARWLPVRKPALYAGDVFQTLARSHGIVLKNPKVVDRAPRGTVLAQHQSDDLRTILRAMLRYSTNITAEMVGMSATARRTGRVPASLKASASEMNRWAKAALGTSAMRLVDHSGLGGDSKMTADDMVQALVKAHGSAVLRPILKPVAMRDEKRRILKNHPISVDAKTGTLNFVSGLAGYMTARDGRVMAFAIFAADEATRSRIAKANREAPQGARSWNGRAKVMQQRLIDRWGAVYGS</sequence>
<evidence type="ECO:0000256" key="2">
    <source>
        <dbReference type="ARBA" id="ARBA00022801"/>
    </source>
</evidence>
<feature type="chain" id="PRO_5045892117" evidence="3">
    <location>
        <begin position="25"/>
        <end position="497"/>
    </location>
</feature>
<dbReference type="RefSeq" id="WP_407590625.1">
    <property type="nucleotide sequence ID" value="NZ_JBHDIY010000002.1"/>
</dbReference>
<dbReference type="Proteomes" id="UP001627408">
    <property type="component" value="Unassembled WGS sequence"/>
</dbReference>
<evidence type="ECO:0000313" key="4">
    <source>
        <dbReference type="EMBL" id="MFL4468880.1"/>
    </source>
</evidence>
<dbReference type="PANTHER" id="PTHR30023">
    <property type="entry name" value="D-ALANYL-D-ALANINE CARBOXYPEPTIDASE"/>
    <property type="match status" value="1"/>
</dbReference>
<keyword evidence="4" id="KW-0121">Carboxypeptidase</keyword>
<protein>
    <submittedName>
        <fullName evidence="4">D-alanyl-D-alanine carboxypeptidase/D-alanyl-D-alanine-endopeptidase</fullName>
        <ecNumber evidence="4">3.4.16.4</ecNumber>
    </submittedName>
</protein>
<dbReference type="InterPro" id="IPR000667">
    <property type="entry name" value="Peptidase_S13"/>
</dbReference>
<dbReference type="PRINTS" id="PR00922">
    <property type="entry name" value="DADACBPTASE3"/>
</dbReference>
<accession>A0ABW8UP37</accession>
<gene>
    <name evidence="4" type="primary">dacB</name>
    <name evidence="4" type="ORF">ACERZ8_02970</name>
</gene>
<dbReference type="EC" id="3.4.16.4" evidence="4"/>
<comment type="similarity">
    <text evidence="1">Belongs to the peptidase S13 family.</text>
</comment>
<organism evidence="4 5">
    <name type="scientific">Tateyamaria armeniaca</name>
    <dbReference type="NCBI Taxonomy" id="2518930"/>
    <lineage>
        <taxon>Bacteria</taxon>
        <taxon>Pseudomonadati</taxon>
        <taxon>Pseudomonadota</taxon>
        <taxon>Alphaproteobacteria</taxon>
        <taxon>Rhodobacterales</taxon>
        <taxon>Roseobacteraceae</taxon>
        <taxon>Tateyamaria</taxon>
    </lineage>
</organism>
<dbReference type="PROSITE" id="PS51318">
    <property type="entry name" value="TAT"/>
    <property type="match status" value="1"/>
</dbReference>
<dbReference type="EMBL" id="JBHDIY010000002">
    <property type="protein sequence ID" value="MFL4468880.1"/>
    <property type="molecule type" value="Genomic_DNA"/>
</dbReference>
<keyword evidence="3" id="KW-0732">Signal</keyword>
<name>A0ABW8UP37_9RHOB</name>
<evidence type="ECO:0000256" key="1">
    <source>
        <dbReference type="ARBA" id="ARBA00006096"/>
    </source>
</evidence>
<dbReference type="PANTHER" id="PTHR30023:SF0">
    <property type="entry name" value="PENICILLIN-SENSITIVE CARBOXYPEPTIDASE A"/>
    <property type="match status" value="1"/>
</dbReference>
<dbReference type="SUPFAM" id="SSF56601">
    <property type="entry name" value="beta-lactamase/transpeptidase-like"/>
    <property type="match status" value="1"/>
</dbReference>
<comment type="caution">
    <text evidence="4">The sequence shown here is derived from an EMBL/GenBank/DDBJ whole genome shotgun (WGS) entry which is preliminary data.</text>
</comment>
<dbReference type="Pfam" id="PF02113">
    <property type="entry name" value="Peptidase_S13"/>
    <property type="match status" value="1"/>
</dbReference>
<keyword evidence="5" id="KW-1185">Reference proteome</keyword>
<dbReference type="Gene3D" id="3.40.710.10">
    <property type="entry name" value="DD-peptidase/beta-lactamase superfamily"/>
    <property type="match status" value="1"/>
</dbReference>
<dbReference type="InterPro" id="IPR012338">
    <property type="entry name" value="Beta-lactam/transpept-like"/>
</dbReference>
<dbReference type="Gene3D" id="3.50.80.20">
    <property type="entry name" value="D-Ala-D-Ala carboxypeptidase C, peptidase S13"/>
    <property type="match status" value="1"/>
</dbReference>
<proteinExistence type="inferred from homology"/>
<evidence type="ECO:0000313" key="5">
    <source>
        <dbReference type="Proteomes" id="UP001627408"/>
    </source>
</evidence>
<evidence type="ECO:0000256" key="3">
    <source>
        <dbReference type="SAM" id="SignalP"/>
    </source>
</evidence>
<dbReference type="NCBIfam" id="TIGR00666">
    <property type="entry name" value="PBP4"/>
    <property type="match status" value="1"/>
</dbReference>
<dbReference type="GO" id="GO:0009002">
    <property type="term" value="F:serine-type D-Ala-D-Ala carboxypeptidase activity"/>
    <property type="evidence" value="ECO:0007669"/>
    <property type="project" value="UniProtKB-EC"/>
</dbReference>
<feature type="signal peptide" evidence="3">
    <location>
        <begin position="1"/>
        <end position="24"/>
    </location>
</feature>
<keyword evidence="4" id="KW-0645">Protease</keyword>